<dbReference type="PROSITE" id="PS50980">
    <property type="entry name" value="COA_CT_NTER"/>
    <property type="match status" value="1"/>
</dbReference>
<feature type="domain" description="CoA carboxyltransferase C-terminal" evidence="3">
    <location>
        <begin position="281"/>
        <end position="517"/>
    </location>
</feature>
<dbReference type="EC" id="6.4.1.3" evidence="4"/>
<feature type="region of interest" description="Disordered" evidence="1">
    <location>
        <begin position="1"/>
        <end position="25"/>
    </location>
</feature>
<evidence type="ECO:0000256" key="1">
    <source>
        <dbReference type="SAM" id="MobiDB-lite"/>
    </source>
</evidence>
<sequence>MMDMLGRPEKDQEQDKKRSRETSQNIVKFRKIYEDTRKGDAAKIKAQKEKGKFTARERINYLVDEDSFFEIKTLVESNCTDFGVKDKHIKGDGVITGFAKIAGREVAIFSQDFTQLGGSLGMAHAKKIAHLMDMALEAKIPVIGLLDSGGARIQEGVESLDGYGEIFYRNVKASGVIPQISVILGPCAGGAVYSPALTDFIFMVEGISYMFVTGPSVVKSATGEEVDFDTLGGSQAHSEKSGVCHFVAKSEQDCFRQVRELLEYLPQNCLEKPALTITEDTADRKTKVLESICEMDPKKAYRVQHVIWRLADNYEFFEVQQNYAKNITIGFMRMGGEVVGVVANNSAYLGGALDINASDKAARFVRFLNDFNIPILTLVDIGGYLPGVEQEHGGIIRHGAKLLYAYSEATVPKVTLVLRKAYGGAYIAMSSKYLRGDFNFALPSAEIAVMGPGGAVEILYSKEIKAAGDKAAELKEKLTKEYKDKFASPYQTASTGSIDEVIEPAQAREKIIRAFRILKTKRDARENPKKGNIPL</sequence>
<dbReference type="FunFam" id="3.90.226.10:FF:000016">
    <property type="entry name" value="Propionyl-CoA carboxylase, beta subunit"/>
    <property type="match status" value="1"/>
</dbReference>
<dbReference type="InterPro" id="IPR051047">
    <property type="entry name" value="AccD/PCCB"/>
</dbReference>
<feature type="domain" description="CoA carboxyltransferase N-terminal" evidence="2">
    <location>
        <begin position="17"/>
        <end position="277"/>
    </location>
</feature>
<dbReference type="RefSeq" id="WP_012415266.1">
    <property type="nucleotide sequence ID" value="NC_010644.1"/>
</dbReference>
<dbReference type="Proteomes" id="UP000001029">
    <property type="component" value="Chromosome"/>
</dbReference>
<dbReference type="InterPro" id="IPR011762">
    <property type="entry name" value="COA_CT_N"/>
</dbReference>
<reference evidence="4 5" key="1">
    <citation type="journal article" date="2009" name="Appl. Environ. Microbiol.">
        <title>Genomic analysis of 'Elusimicrobium minutum,' the first cultivated representative of the phylum 'Elusimicrobia' (formerly termite group 1).</title>
        <authorList>
            <person name="Herlemann D.P.R."/>
            <person name="Geissinger O."/>
            <person name="Ikeda-Ohtsubo W."/>
            <person name="Kunin V."/>
            <person name="Sun H."/>
            <person name="Lapidus A."/>
            <person name="Hugenholtz P."/>
            <person name="Brune A."/>
        </authorList>
    </citation>
    <scope>NUCLEOTIDE SEQUENCE [LARGE SCALE GENOMIC DNA]</scope>
    <source>
        <strain evidence="4 5">Pei191</strain>
    </source>
</reference>
<accession>B2KDQ5</accession>
<protein>
    <submittedName>
        <fullName evidence="4">Putative biotin/[propionyl-CoA-carboxylase (ATP-hydrolyzing)] ligase</fullName>
        <ecNumber evidence="4">6.4.1.3</ecNumber>
    </submittedName>
</protein>
<gene>
    <name evidence="4" type="ordered locus">Emin_1099</name>
</gene>
<dbReference type="Gene3D" id="3.90.226.10">
    <property type="entry name" value="2-enoyl-CoA Hydratase, Chain A, domain 1"/>
    <property type="match status" value="2"/>
</dbReference>
<dbReference type="InterPro" id="IPR011763">
    <property type="entry name" value="COA_CT_C"/>
</dbReference>
<evidence type="ECO:0000259" key="3">
    <source>
        <dbReference type="PROSITE" id="PS50989"/>
    </source>
</evidence>
<feature type="compositionally biased region" description="Basic and acidic residues" evidence="1">
    <location>
        <begin position="1"/>
        <end position="21"/>
    </location>
</feature>
<proteinExistence type="predicted"/>
<dbReference type="EMBL" id="CP001055">
    <property type="protein sequence ID" value="ACC98651.1"/>
    <property type="molecule type" value="Genomic_DNA"/>
</dbReference>
<evidence type="ECO:0000259" key="2">
    <source>
        <dbReference type="PROSITE" id="PS50980"/>
    </source>
</evidence>
<dbReference type="STRING" id="445932.Emin_1099"/>
<keyword evidence="4" id="KW-0436">Ligase</keyword>
<dbReference type="PANTHER" id="PTHR43842:SF2">
    <property type="entry name" value="PROPIONYL-COA CARBOXYLASE BETA CHAIN, MITOCHONDRIAL"/>
    <property type="match status" value="1"/>
</dbReference>
<evidence type="ECO:0000313" key="4">
    <source>
        <dbReference type="EMBL" id="ACC98651.1"/>
    </source>
</evidence>
<dbReference type="KEGG" id="emi:Emin_1099"/>
<dbReference type="InterPro" id="IPR034733">
    <property type="entry name" value="AcCoA_carboxyl_beta"/>
</dbReference>
<evidence type="ECO:0000313" key="5">
    <source>
        <dbReference type="Proteomes" id="UP000001029"/>
    </source>
</evidence>
<dbReference type="GO" id="GO:0004658">
    <property type="term" value="F:propionyl-CoA carboxylase activity"/>
    <property type="evidence" value="ECO:0007669"/>
    <property type="project" value="UniProtKB-EC"/>
</dbReference>
<dbReference type="Pfam" id="PF01039">
    <property type="entry name" value="Carboxyl_trans"/>
    <property type="match status" value="1"/>
</dbReference>
<dbReference type="InterPro" id="IPR029045">
    <property type="entry name" value="ClpP/crotonase-like_dom_sf"/>
</dbReference>
<name>B2KDQ5_ELUMP</name>
<dbReference type="AlphaFoldDB" id="B2KDQ5"/>
<organism evidence="4 5">
    <name type="scientific">Elusimicrobium minutum (strain Pei191)</name>
    <dbReference type="NCBI Taxonomy" id="445932"/>
    <lineage>
        <taxon>Bacteria</taxon>
        <taxon>Pseudomonadati</taxon>
        <taxon>Elusimicrobiota</taxon>
        <taxon>Elusimicrobia</taxon>
        <taxon>Elusimicrobiales</taxon>
        <taxon>Elusimicrobiaceae</taxon>
        <taxon>Elusimicrobium</taxon>
    </lineage>
</organism>
<dbReference type="HOGENOM" id="CLU_018822_6_2_0"/>
<dbReference type="SUPFAM" id="SSF52096">
    <property type="entry name" value="ClpP/crotonase"/>
    <property type="match status" value="2"/>
</dbReference>
<keyword evidence="5" id="KW-1185">Reference proteome</keyword>
<dbReference type="PANTHER" id="PTHR43842">
    <property type="entry name" value="PROPIONYL-COA CARBOXYLASE BETA CHAIN"/>
    <property type="match status" value="1"/>
</dbReference>
<dbReference type="PROSITE" id="PS50989">
    <property type="entry name" value="COA_CT_CTER"/>
    <property type="match status" value="1"/>
</dbReference>